<evidence type="ECO:0000313" key="1">
    <source>
        <dbReference type="EMBL" id="AYV85635.1"/>
    </source>
</evidence>
<reference evidence="1" key="1">
    <citation type="submission" date="2018-10" db="EMBL/GenBank/DDBJ databases">
        <title>Hidden diversity of soil giant viruses.</title>
        <authorList>
            <person name="Schulz F."/>
            <person name="Alteio L."/>
            <person name="Goudeau D."/>
            <person name="Ryan E.M."/>
            <person name="Malmstrom R.R."/>
            <person name="Blanchard J."/>
            <person name="Woyke T."/>
        </authorList>
    </citation>
    <scope>NUCLEOTIDE SEQUENCE</scope>
    <source>
        <strain evidence="1">SAV1</strain>
    </source>
</reference>
<dbReference type="EMBL" id="MK072463">
    <property type="protein sequence ID" value="AYV85635.1"/>
    <property type="molecule type" value="Genomic_DNA"/>
</dbReference>
<accession>A0A3G5AEI5</accession>
<gene>
    <name evidence="1" type="ORF">Satyrvirus27_12</name>
</gene>
<sequence>MENKICFDFFIKPSPLIICDYSDDIDDTSCYCVQNVSGLQVCFDGVMTSKNFYDEKKCTPTKFPVELFVGKKEADEVELIFGGVKVVLICAQNKYTNENFEEVLYGLQTSI</sequence>
<protein>
    <submittedName>
        <fullName evidence="1">Putative orfan</fullName>
    </submittedName>
</protein>
<name>A0A3G5AEI5_9VIRU</name>
<proteinExistence type="predicted"/>
<organism evidence="1">
    <name type="scientific">Satyrvirus sp</name>
    <dbReference type="NCBI Taxonomy" id="2487771"/>
    <lineage>
        <taxon>Viruses</taxon>
        <taxon>Varidnaviria</taxon>
        <taxon>Bamfordvirae</taxon>
        <taxon>Nucleocytoviricota</taxon>
        <taxon>Megaviricetes</taxon>
        <taxon>Imitervirales</taxon>
        <taxon>Mimiviridae</taxon>
        <taxon>Megamimivirinae</taxon>
    </lineage>
</organism>